<evidence type="ECO:0000313" key="1">
    <source>
        <dbReference type="EMBL" id="OAT12622.1"/>
    </source>
</evidence>
<dbReference type="KEGG" id="bgh:BDBG_07948"/>
<dbReference type="VEuPathDB" id="FungiDB:BDBG_07948"/>
<accession>A0A179V1Y9</accession>
<proteinExistence type="predicted"/>
<name>A0A179V1Y9_BLAGS</name>
<protein>
    <submittedName>
        <fullName evidence="1">Uncharacterized protein</fullName>
    </submittedName>
</protein>
<dbReference type="OrthoDB" id="4472639at2759"/>
<organism evidence="1 2">
    <name type="scientific">Blastomyces gilchristii (strain SLH14081)</name>
    <name type="common">Blastomyces dermatitidis</name>
    <dbReference type="NCBI Taxonomy" id="559298"/>
    <lineage>
        <taxon>Eukaryota</taxon>
        <taxon>Fungi</taxon>
        <taxon>Dikarya</taxon>
        <taxon>Ascomycota</taxon>
        <taxon>Pezizomycotina</taxon>
        <taxon>Eurotiomycetes</taxon>
        <taxon>Eurotiomycetidae</taxon>
        <taxon>Onygenales</taxon>
        <taxon>Ajellomycetaceae</taxon>
        <taxon>Blastomyces</taxon>
    </lineage>
</organism>
<dbReference type="Proteomes" id="UP000002038">
    <property type="component" value="Unassembled WGS sequence"/>
</dbReference>
<gene>
    <name evidence="1" type="ORF">BDBG_07948</name>
</gene>
<evidence type="ECO:0000313" key="2">
    <source>
        <dbReference type="Proteomes" id="UP000002038"/>
    </source>
</evidence>
<dbReference type="AlphaFoldDB" id="A0A179V1Y9"/>
<keyword evidence="2" id="KW-1185">Reference proteome</keyword>
<dbReference type="EMBL" id="GG657468">
    <property type="protein sequence ID" value="OAT12622.1"/>
    <property type="molecule type" value="Genomic_DNA"/>
</dbReference>
<dbReference type="GeneID" id="8502087"/>
<dbReference type="RefSeq" id="XP_031580467.1">
    <property type="nucleotide sequence ID" value="XM_031723323.1"/>
</dbReference>
<sequence>MPPPPKTAASAKSNLIISQISANLSNTLSTFGPKSAQYAAVLDMLRESIRELELETQGITATNSGGGGGEKTTTADAIEELRMLLEKGLSV</sequence>
<reference evidence="2" key="1">
    <citation type="journal article" date="2015" name="PLoS Genet.">
        <title>The dynamic genome and transcriptome of the human fungal pathogen Blastomyces and close relative Emmonsia.</title>
        <authorList>
            <person name="Munoz J.F."/>
            <person name="Gauthier G.M."/>
            <person name="Desjardins C.A."/>
            <person name="Gallo J.E."/>
            <person name="Holder J."/>
            <person name="Sullivan T.D."/>
            <person name="Marty A.J."/>
            <person name="Carmen J.C."/>
            <person name="Chen Z."/>
            <person name="Ding L."/>
            <person name="Gujja S."/>
            <person name="Magrini V."/>
            <person name="Misas E."/>
            <person name="Mitreva M."/>
            <person name="Priest M."/>
            <person name="Saif S."/>
            <person name="Whiston E.A."/>
            <person name="Young S."/>
            <person name="Zeng Q."/>
            <person name="Goldman W.E."/>
            <person name="Mardis E.R."/>
            <person name="Taylor J.W."/>
            <person name="McEwen J.G."/>
            <person name="Clay O.K."/>
            <person name="Klein B.S."/>
            <person name="Cuomo C.A."/>
        </authorList>
    </citation>
    <scope>NUCLEOTIDE SEQUENCE [LARGE SCALE GENOMIC DNA]</scope>
    <source>
        <strain evidence="2">SLH14081</strain>
    </source>
</reference>